<dbReference type="Gene3D" id="3.30.565.10">
    <property type="entry name" value="Histidine kinase-like ATPase, C-terminal domain"/>
    <property type="match status" value="1"/>
</dbReference>
<dbReference type="GO" id="GO:0016301">
    <property type="term" value="F:kinase activity"/>
    <property type="evidence" value="ECO:0007669"/>
    <property type="project" value="UniProtKB-KW"/>
</dbReference>
<keyword evidence="8" id="KW-1185">Reference proteome</keyword>
<keyword evidence="3" id="KW-0808">Transferase</keyword>
<dbReference type="RefSeq" id="WP_379712340.1">
    <property type="nucleotide sequence ID" value="NZ_JBHTBS010000005.1"/>
</dbReference>
<evidence type="ECO:0000256" key="2">
    <source>
        <dbReference type="ARBA" id="ARBA00012438"/>
    </source>
</evidence>
<dbReference type="PANTHER" id="PTHR24421:SF10">
    <property type="entry name" value="NITRATE_NITRITE SENSOR PROTEIN NARQ"/>
    <property type="match status" value="1"/>
</dbReference>
<dbReference type="CDD" id="cd16917">
    <property type="entry name" value="HATPase_UhpB-NarQ-NarX-like"/>
    <property type="match status" value="1"/>
</dbReference>
<proteinExistence type="predicted"/>
<protein>
    <recommendedName>
        <fullName evidence="2">histidine kinase</fullName>
        <ecNumber evidence="2">2.7.13.3</ecNumber>
    </recommendedName>
</protein>
<evidence type="ECO:0000313" key="8">
    <source>
        <dbReference type="Proteomes" id="UP001596472"/>
    </source>
</evidence>
<dbReference type="SUPFAM" id="SSF55874">
    <property type="entry name" value="ATPase domain of HSP90 chaperone/DNA topoisomerase II/histidine kinase"/>
    <property type="match status" value="1"/>
</dbReference>
<evidence type="ECO:0000256" key="1">
    <source>
        <dbReference type="ARBA" id="ARBA00000085"/>
    </source>
</evidence>
<gene>
    <name evidence="7" type="ORF">ACFQY0_11215</name>
</gene>
<keyword evidence="6" id="KW-1133">Transmembrane helix</keyword>
<evidence type="ECO:0000256" key="3">
    <source>
        <dbReference type="ARBA" id="ARBA00022679"/>
    </source>
</evidence>
<evidence type="ECO:0000256" key="6">
    <source>
        <dbReference type="SAM" id="Phobius"/>
    </source>
</evidence>
<dbReference type="Gene3D" id="2.60.120.260">
    <property type="entry name" value="Galactose-binding domain-like"/>
    <property type="match status" value="2"/>
</dbReference>
<comment type="catalytic activity">
    <reaction evidence="1">
        <text>ATP + protein L-histidine = ADP + protein N-phospho-L-histidine.</text>
        <dbReference type="EC" id="2.7.13.3"/>
    </reaction>
</comment>
<evidence type="ECO:0000256" key="4">
    <source>
        <dbReference type="ARBA" id="ARBA00022777"/>
    </source>
</evidence>
<feature type="transmembrane region" description="Helical" evidence="6">
    <location>
        <begin position="425"/>
        <end position="446"/>
    </location>
</feature>
<dbReference type="InterPro" id="IPR008979">
    <property type="entry name" value="Galactose-bd-like_sf"/>
</dbReference>
<evidence type="ECO:0000313" key="7">
    <source>
        <dbReference type="EMBL" id="MFC7337749.1"/>
    </source>
</evidence>
<keyword evidence="4 7" id="KW-0418">Kinase</keyword>
<keyword evidence="6" id="KW-0472">Membrane</keyword>
<dbReference type="EC" id="2.7.13.3" evidence="2"/>
<evidence type="ECO:0000256" key="5">
    <source>
        <dbReference type="ARBA" id="ARBA00023012"/>
    </source>
</evidence>
<comment type="caution">
    <text evidence="7">The sequence shown here is derived from an EMBL/GenBank/DDBJ whole genome shotgun (WGS) entry which is preliminary data.</text>
</comment>
<dbReference type="SUPFAM" id="SSF49785">
    <property type="entry name" value="Galactose-binding domain-like"/>
    <property type="match status" value="1"/>
</dbReference>
<accession>A0ABW2L7N6</accession>
<dbReference type="Proteomes" id="UP001596472">
    <property type="component" value="Unassembled WGS sequence"/>
</dbReference>
<keyword evidence="5" id="KW-0902">Two-component regulatory system</keyword>
<dbReference type="InterPro" id="IPR050482">
    <property type="entry name" value="Sensor_HK_TwoCompSys"/>
</dbReference>
<sequence>MRVILPLLFATLPLGAADPLEELSLTKLEQRLTGIDAELEQLASASFQGGVGPLGFRSATHDTSDEEEWIRVDFSQEEIIDEIILVPTLWRDTKSGFRADAFPLEFRILAGTEHDPEGAVLARFTSADQLVPRTAPLIIPCPDTTASWVKIHATKLSPRAWDGLYILQLSEILVFSGEENVALQQTVTSSSPDQYHGPARDKRFLVDGFVPYLMDAAQGEQSLAFVSQSKEFDKPTLSFDLGSPQLLNRIQLHATDLSDTVPQTAAVDFGIPRHLIIEGSLKSDFSDAVMLTEYRMESIYDTGPIIIRRFPETECQFVRLVAVEPYNPERSMAPGAQLGFAEIEIFSRGRNVALGIMPQSDLKVVSPERSLSAVTDGRNLYGQIIPIRQWMGELARRHELEVERPLVVAALDREHAEQKALVNRLAWLVAFLTGGIILIVLVDRIIRLRHVGRIRERLAADLHDELGANLHTIGLLSDLAAESGDSPEQLATFHRRIRSETERSGLAVRHCTDMLEAVGVSADFEEDMRRASRRIMSRLENEIKVEGIEHIDALNRRTRYDLFLFYKECLVNISRHAGASKFTTHLKAEKRMIRLVISDDGHGIMNSTKNGVPSSLRRRARILKGKVRVDSPESGGTRVTLELPTRKFRLKKG</sequence>
<keyword evidence="6" id="KW-0812">Transmembrane</keyword>
<organism evidence="7 8">
    <name type="scientific">Haloferula chungangensis</name>
    <dbReference type="NCBI Taxonomy" id="1048331"/>
    <lineage>
        <taxon>Bacteria</taxon>
        <taxon>Pseudomonadati</taxon>
        <taxon>Verrucomicrobiota</taxon>
        <taxon>Verrucomicrobiia</taxon>
        <taxon>Verrucomicrobiales</taxon>
        <taxon>Verrucomicrobiaceae</taxon>
        <taxon>Haloferula</taxon>
    </lineage>
</organism>
<dbReference type="EMBL" id="JBHTBS010000005">
    <property type="protein sequence ID" value="MFC7337749.1"/>
    <property type="molecule type" value="Genomic_DNA"/>
</dbReference>
<name>A0ABW2L7N6_9BACT</name>
<dbReference type="PANTHER" id="PTHR24421">
    <property type="entry name" value="NITRATE/NITRITE SENSOR PROTEIN NARX-RELATED"/>
    <property type="match status" value="1"/>
</dbReference>
<reference evidence="8" key="1">
    <citation type="journal article" date="2019" name="Int. J. Syst. Evol. Microbiol.">
        <title>The Global Catalogue of Microorganisms (GCM) 10K type strain sequencing project: providing services to taxonomists for standard genome sequencing and annotation.</title>
        <authorList>
            <consortium name="The Broad Institute Genomics Platform"/>
            <consortium name="The Broad Institute Genome Sequencing Center for Infectious Disease"/>
            <person name="Wu L."/>
            <person name="Ma J."/>
        </authorList>
    </citation>
    <scope>NUCLEOTIDE SEQUENCE [LARGE SCALE GENOMIC DNA]</scope>
    <source>
        <strain evidence="8">CGMCC 4.1467</strain>
    </source>
</reference>
<dbReference type="InterPro" id="IPR036890">
    <property type="entry name" value="HATPase_C_sf"/>
</dbReference>